<comment type="caution">
    <text evidence="2">The sequence shown here is derived from an EMBL/GenBank/DDBJ whole genome shotgun (WGS) entry which is preliminary data.</text>
</comment>
<gene>
    <name evidence="2" type="ORF">KFK09_011736</name>
</gene>
<reference evidence="2" key="1">
    <citation type="journal article" date="2022" name="Front. Genet.">
        <title>Chromosome-Scale Assembly of the Dendrobium nobile Genome Provides Insights Into the Molecular Mechanism of the Biosynthesis of the Medicinal Active Ingredient of Dendrobium.</title>
        <authorList>
            <person name="Xu Q."/>
            <person name="Niu S.-C."/>
            <person name="Li K.-L."/>
            <person name="Zheng P.-J."/>
            <person name="Zhang X.-J."/>
            <person name="Jia Y."/>
            <person name="Liu Y."/>
            <person name="Niu Y.-X."/>
            <person name="Yu L.-H."/>
            <person name="Chen D.-F."/>
            <person name="Zhang G.-Q."/>
        </authorList>
    </citation>
    <scope>NUCLEOTIDE SEQUENCE</scope>
    <source>
        <tissue evidence="2">Leaf</tissue>
    </source>
</reference>
<dbReference type="Proteomes" id="UP000829196">
    <property type="component" value="Unassembled WGS sequence"/>
</dbReference>
<accession>A0A8T3BFC8</accession>
<dbReference type="InterPro" id="IPR025558">
    <property type="entry name" value="DUF4283"/>
</dbReference>
<sequence length="368" mass="41077">MTSPTLSTPVVPPILTGKTRSFKDVVSSGSSSTISKVQFVHSSFKGCPALLFEDTVVQQLATPFSFTLVGKFMLHRPNLDVIRKFFHVLKLSGSFNVNLLDSKHIAVQLSNDLDYSHIFSCRSYYIQGCQMRLLKWSPDFDVWEEPPIAPVWIAFPNLRLYFFNSHILFGLASVFGRPLQTDQATASLSRPSVARVLVELDVTKKHPHEIWLGSEMNGYFQKVEIEYLPIFCSHCKKHGHEINECFRLHPNLRKDKSLPKVNENVVSKVLHEPIPPLEDNIGLASHELGNANCGNEGEENVIHNSALSNISKPASINTVNAINDNVSQETAVQIPSSIALHDANNILEQEKWVNAKIVNSSNDLVVVS</sequence>
<organism evidence="2 3">
    <name type="scientific">Dendrobium nobile</name>
    <name type="common">Orchid</name>
    <dbReference type="NCBI Taxonomy" id="94219"/>
    <lineage>
        <taxon>Eukaryota</taxon>
        <taxon>Viridiplantae</taxon>
        <taxon>Streptophyta</taxon>
        <taxon>Embryophyta</taxon>
        <taxon>Tracheophyta</taxon>
        <taxon>Spermatophyta</taxon>
        <taxon>Magnoliopsida</taxon>
        <taxon>Liliopsida</taxon>
        <taxon>Asparagales</taxon>
        <taxon>Orchidaceae</taxon>
        <taxon>Epidendroideae</taxon>
        <taxon>Malaxideae</taxon>
        <taxon>Dendrobiinae</taxon>
        <taxon>Dendrobium</taxon>
    </lineage>
</organism>
<dbReference type="PANTHER" id="PTHR31286">
    <property type="entry name" value="GLYCINE-RICH CELL WALL STRUCTURAL PROTEIN 1.8-LIKE"/>
    <property type="match status" value="1"/>
</dbReference>
<dbReference type="AlphaFoldDB" id="A0A8T3BFC8"/>
<dbReference type="PANTHER" id="PTHR31286:SF179">
    <property type="entry name" value="RNASE H TYPE-1 DOMAIN-CONTAINING PROTEIN"/>
    <property type="match status" value="1"/>
</dbReference>
<keyword evidence="3" id="KW-1185">Reference proteome</keyword>
<evidence type="ECO:0000313" key="3">
    <source>
        <dbReference type="Proteomes" id="UP000829196"/>
    </source>
</evidence>
<protein>
    <recommendedName>
        <fullName evidence="1">DUF4283 domain-containing protein</fullName>
    </recommendedName>
</protein>
<evidence type="ECO:0000313" key="2">
    <source>
        <dbReference type="EMBL" id="KAI0511113.1"/>
    </source>
</evidence>
<proteinExistence type="predicted"/>
<dbReference type="EMBL" id="JAGYWB010000009">
    <property type="protein sequence ID" value="KAI0511113.1"/>
    <property type="molecule type" value="Genomic_DNA"/>
</dbReference>
<dbReference type="InterPro" id="IPR040256">
    <property type="entry name" value="At4g02000-like"/>
</dbReference>
<name>A0A8T3BFC8_DENNO</name>
<feature type="domain" description="DUF4283" evidence="1">
    <location>
        <begin position="65"/>
        <end position="143"/>
    </location>
</feature>
<evidence type="ECO:0000259" key="1">
    <source>
        <dbReference type="Pfam" id="PF14111"/>
    </source>
</evidence>
<dbReference type="Pfam" id="PF14111">
    <property type="entry name" value="DUF4283"/>
    <property type="match status" value="1"/>
</dbReference>